<accession>A0A813EW74</accession>
<dbReference type="Proteomes" id="UP000654075">
    <property type="component" value="Unassembled WGS sequence"/>
</dbReference>
<feature type="non-terminal residue" evidence="2">
    <location>
        <position position="105"/>
    </location>
</feature>
<sequence length="105" mass="11629">SSTSFFGGEVFSSPVMWPAADGTVRIAIGCRDNYLHCLCLERLHRSPCTDESERAHSERHWGIAAGVSCCFCFLLLFLSGLLQLLGCWSVTHGEIGSRVLRQQHC</sequence>
<evidence type="ECO:0000313" key="2">
    <source>
        <dbReference type="EMBL" id="CAE8606265.1"/>
    </source>
</evidence>
<organism evidence="2 3">
    <name type="scientific">Polarella glacialis</name>
    <name type="common">Dinoflagellate</name>
    <dbReference type="NCBI Taxonomy" id="89957"/>
    <lineage>
        <taxon>Eukaryota</taxon>
        <taxon>Sar</taxon>
        <taxon>Alveolata</taxon>
        <taxon>Dinophyceae</taxon>
        <taxon>Suessiales</taxon>
        <taxon>Suessiaceae</taxon>
        <taxon>Polarella</taxon>
    </lineage>
</organism>
<dbReference type="OrthoDB" id="425865at2759"/>
<proteinExistence type="predicted"/>
<keyword evidence="1" id="KW-0812">Transmembrane</keyword>
<feature type="transmembrane region" description="Helical" evidence="1">
    <location>
        <begin position="61"/>
        <end position="82"/>
    </location>
</feature>
<name>A0A813EW74_POLGL</name>
<protein>
    <submittedName>
        <fullName evidence="2">Uncharacterized protein</fullName>
    </submittedName>
</protein>
<keyword evidence="1" id="KW-0472">Membrane</keyword>
<evidence type="ECO:0000313" key="3">
    <source>
        <dbReference type="Proteomes" id="UP000654075"/>
    </source>
</evidence>
<reference evidence="2" key="1">
    <citation type="submission" date="2021-02" db="EMBL/GenBank/DDBJ databases">
        <authorList>
            <person name="Dougan E. K."/>
            <person name="Rhodes N."/>
            <person name="Thang M."/>
            <person name="Chan C."/>
        </authorList>
    </citation>
    <scope>NUCLEOTIDE SEQUENCE</scope>
</reference>
<dbReference type="EMBL" id="CAJNNV010018907">
    <property type="protein sequence ID" value="CAE8606265.1"/>
    <property type="molecule type" value="Genomic_DNA"/>
</dbReference>
<keyword evidence="1" id="KW-1133">Transmembrane helix</keyword>
<dbReference type="AlphaFoldDB" id="A0A813EW74"/>
<gene>
    <name evidence="2" type="ORF">PGLA1383_LOCUS24249</name>
</gene>
<keyword evidence="3" id="KW-1185">Reference proteome</keyword>
<comment type="caution">
    <text evidence="2">The sequence shown here is derived from an EMBL/GenBank/DDBJ whole genome shotgun (WGS) entry which is preliminary data.</text>
</comment>
<evidence type="ECO:0000256" key="1">
    <source>
        <dbReference type="SAM" id="Phobius"/>
    </source>
</evidence>